<dbReference type="AlphaFoldDB" id="A0A3G9K1J5"/>
<evidence type="ECO:0008006" key="3">
    <source>
        <dbReference type="Google" id="ProtNLM"/>
    </source>
</evidence>
<dbReference type="EMBL" id="AP019314">
    <property type="protein sequence ID" value="BBH38520.1"/>
    <property type="molecule type" value="Genomic_DNA"/>
</dbReference>
<sequence length="106" mass="12032">MLGIPDMRSRNTTRQKQIHIAEMEGNVMSNATVNQAIINCVYVNNTGKMAILRNNVDLIAKWREVVVEPGEEFCFQAPEGGHLDIFTYEMAAMILEHRIPCRELAI</sequence>
<protein>
    <recommendedName>
        <fullName evidence="3">DUF1830 domain-containing protein</fullName>
    </recommendedName>
</protein>
<dbReference type="Proteomes" id="UP000278152">
    <property type="component" value="Chromosome"/>
</dbReference>
<dbReference type="Pfam" id="PF08865">
    <property type="entry name" value="DUF1830"/>
    <property type="match status" value="1"/>
</dbReference>
<dbReference type="InterPro" id="IPR014964">
    <property type="entry name" value="DUF1830"/>
</dbReference>
<proteinExistence type="predicted"/>
<reference evidence="1 2" key="1">
    <citation type="submission" date="2018-11" db="EMBL/GenBank/DDBJ databases">
        <title>Complete genome sequence of Microcystis aeruginosa NIES-102.</title>
        <authorList>
            <person name="Yamaguchi H."/>
            <person name="Suzuki S."/>
            <person name="Kawachi M."/>
        </authorList>
    </citation>
    <scope>NUCLEOTIDE SEQUENCE [LARGE SCALE GENOMIC DNA]</scope>
    <source>
        <strain evidence="1 2">NIES-102</strain>
    </source>
</reference>
<accession>A0A3G9K1J5</accession>
<evidence type="ECO:0000313" key="1">
    <source>
        <dbReference type="EMBL" id="BBH38520.1"/>
    </source>
</evidence>
<gene>
    <name evidence="1" type="ORF">myaer102_10210</name>
</gene>
<evidence type="ECO:0000313" key="2">
    <source>
        <dbReference type="Proteomes" id="UP000278152"/>
    </source>
</evidence>
<name>A0A3G9K1J5_MICVR</name>
<organism evidence="1 2">
    <name type="scientific">Microcystis viridis NIES-102</name>
    <dbReference type="NCBI Taxonomy" id="213615"/>
    <lineage>
        <taxon>Bacteria</taxon>
        <taxon>Bacillati</taxon>
        <taxon>Cyanobacteriota</taxon>
        <taxon>Cyanophyceae</taxon>
        <taxon>Oscillatoriophycideae</taxon>
        <taxon>Chroococcales</taxon>
        <taxon>Microcystaceae</taxon>
        <taxon>Microcystis</taxon>
    </lineage>
</organism>
<dbReference type="KEGG" id="mvz:myaer102_10210"/>